<organism evidence="2 3">
    <name type="scientific">Sphaeroforma arctica JP610</name>
    <dbReference type="NCBI Taxonomy" id="667725"/>
    <lineage>
        <taxon>Eukaryota</taxon>
        <taxon>Ichthyosporea</taxon>
        <taxon>Ichthyophonida</taxon>
        <taxon>Sphaeroforma</taxon>
    </lineage>
</organism>
<feature type="transmembrane region" description="Helical" evidence="1">
    <location>
        <begin position="101"/>
        <end position="120"/>
    </location>
</feature>
<protein>
    <submittedName>
        <fullName evidence="2">Uncharacterized protein</fullName>
    </submittedName>
</protein>
<evidence type="ECO:0000256" key="1">
    <source>
        <dbReference type="SAM" id="Phobius"/>
    </source>
</evidence>
<dbReference type="AlphaFoldDB" id="A0A0L0F9M5"/>
<dbReference type="Proteomes" id="UP000054560">
    <property type="component" value="Unassembled WGS sequence"/>
</dbReference>
<keyword evidence="1" id="KW-0812">Transmembrane</keyword>
<name>A0A0L0F9M5_9EUKA</name>
<gene>
    <name evidence="2" type="ORF">SARC_14628</name>
</gene>
<proteinExistence type="predicted"/>
<dbReference type="GeneID" id="25915132"/>
<reference evidence="2 3" key="1">
    <citation type="submission" date="2011-02" db="EMBL/GenBank/DDBJ databases">
        <title>The Genome Sequence of Sphaeroforma arctica JP610.</title>
        <authorList>
            <consortium name="The Broad Institute Genome Sequencing Platform"/>
            <person name="Russ C."/>
            <person name="Cuomo C."/>
            <person name="Young S.K."/>
            <person name="Zeng Q."/>
            <person name="Gargeya S."/>
            <person name="Alvarado L."/>
            <person name="Berlin A."/>
            <person name="Chapman S.B."/>
            <person name="Chen Z."/>
            <person name="Freedman E."/>
            <person name="Gellesch M."/>
            <person name="Goldberg J."/>
            <person name="Griggs A."/>
            <person name="Gujja S."/>
            <person name="Heilman E."/>
            <person name="Heiman D."/>
            <person name="Howarth C."/>
            <person name="Mehta T."/>
            <person name="Neiman D."/>
            <person name="Pearson M."/>
            <person name="Roberts A."/>
            <person name="Saif S."/>
            <person name="Shea T."/>
            <person name="Shenoy N."/>
            <person name="Sisk P."/>
            <person name="Stolte C."/>
            <person name="Sykes S."/>
            <person name="White J."/>
            <person name="Yandava C."/>
            <person name="Burger G."/>
            <person name="Gray M.W."/>
            <person name="Holland P.W.H."/>
            <person name="King N."/>
            <person name="Lang F.B.F."/>
            <person name="Roger A.J."/>
            <person name="Ruiz-Trillo I."/>
            <person name="Haas B."/>
            <person name="Nusbaum C."/>
            <person name="Birren B."/>
        </authorList>
    </citation>
    <scope>NUCLEOTIDE SEQUENCE [LARGE SCALE GENOMIC DNA]</scope>
    <source>
        <strain evidence="2 3">JP610</strain>
    </source>
</reference>
<dbReference type="RefSeq" id="XP_014146715.1">
    <property type="nucleotide sequence ID" value="XM_014291240.1"/>
</dbReference>
<sequence length="123" mass="13990">MADENDRQSRQHGAISLATTRHIVPNLREHENYCSTERKTTETVSSTNTYDNHVEVGEQGILTPERIASDSNHHTVRLHMSRQNSSSSRLTRPCLPRWLPLRWRVAFTILGGIAATYLFGECT</sequence>
<keyword evidence="1" id="KW-0472">Membrane</keyword>
<feature type="non-terminal residue" evidence="2">
    <location>
        <position position="123"/>
    </location>
</feature>
<evidence type="ECO:0000313" key="3">
    <source>
        <dbReference type="Proteomes" id="UP000054560"/>
    </source>
</evidence>
<evidence type="ECO:0000313" key="2">
    <source>
        <dbReference type="EMBL" id="KNC72813.1"/>
    </source>
</evidence>
<keyword evidence="1" id="KW-1133">Transmembrane helix</keyword>
<dbReference type="EMBL" id="KQ246471">
    <property type="protein sequence ID" value="KNC72813.1"/>
    <property type="molecule type" value="Genomic_DNA"/>
</dbReference>
<accession>A0A0L0F9M5</accession>
<keyword evidence="3" id="KW-1185">Reference proteome</keyword>